<reference evidence="2" key="1">
    <citation type="submission" date="2021-03" db="EMBL/GenBank/DDBJ databases">
        <title>Bacillus suaedae sp. nov., isolated from Suaeda aralocaspica.</title>
        <authorList>
            <person name="Lei R.F.R."/>
        </authorList>
    </citation>
    <scope>NUCLEOTIDE SEQUENCE</scope>
    <source>
        <strain evidence="2">YZJH907-2</strain>
    </source>
</reference>
<accession>A0A940WZJ5</accession>
<protein>
    <submittedName>
        <fullName evidence="2">DUF5412 domain-containing protein</fullName>
    </submittedName>
</protein>
<keyword evidence="1" id="KW-0812">Transmembrane</keyword>
<name>A0A940WZJ5_9BACI</name>
<keyword evidence="1" id="KW-1133">Transmembrane helix</keyword>
<sequence length="133" mass="15793">MDFDSDYKVEKKKTYKRIVRVLLIWVLLFIGIIAYGVYWLLFDWSRLKDELITQSTSPNGTYMINAYLSNGHATVSYAVLGELVFNNDNKRAKKIYWQHREENANIEWIDDDTVIINNVELDLPNETYDYRND</sequence>
<dbReference type="EMBL" id="JAGKSQ010000004">
    <property type="protein sequence ID" value="MBP3951735.1"/>
    <property type="molecule type" value="Genomic_DNA"/>
</dbReference>
<keyword evidence="1" id="KW-0472">Membrane</keyword>
<gene>
    <name evidence="2" type="ORF">J7W16_11375</name>
</gene>
<dbReference type="Proteomes" id="UP000678228">
    <property type="component" value="Unassembled WGS sequence"/>
</dbReference>
<evidence type="ECO:0000313" key="3">
    <source>
        <dbReference type="Proteomes" id="UP000678228"/>
    </source>
</evidence>
<proteinExistence type="predicted"/>
<dbReference type="Pfam" id="PF17428">
    <property type="entry name" value="DUF5412"/>
    <property type="match status" value="1"/>
</dbReference>
<keyword evidence="3" id="KW-1185">Reference proteome</keyword>
<feature type="transmembrane region" description="Helical" evidence="1">
    <location>
        <begin position="62"/>
        <end position="85"/>
    </location>
</feature>
<organism evidence="2 3">
    <name type="scientific">Halalkalibacter suaedae</name>
    <dbReference type="NCBI Taxonomy" id="2822140"/>
    <lineage>
        <taxon>Bacteria</taxon>
        <taxon>Bacillati</taxon>
        <taxon>Bacillota</taxon>
        <taxon>Bacilli</taxon>
        <taxon>Bacillales</taxon>
        <taxon>Bacillaceae</taxon>
        <taxon>Halalkalibacter</taxon>
    </lineage>
</organism>
<evidence type="ECO:0000256" key="1">
    <source>
        <dbReference type="SAM" id="Phobius"/>
    </source>
</evidence>
<dbReference type="RefSeq" id="WP_210597427.1">
    <property type="nucleotide sequence ID" value="NZ_JAGKSQ010000004.1"/>
</dbReference>
<feature type="transmembrane region" description="Helical" evidence="1">
    <location>
        <begin position="21"/>
        <end position="42"/>
    </location>
</feature>
<dbReference type="AlphaFoldDB" id="A0A940WZJ5"/>
<dbReference type="InterPro" id="IPR035406">
    <property type="entry name" value="DUF5412"/>
</dbReference>
<comment type="caution">
    <text evidence="2">The sequence shown here is derived from an EMBL/GenBank/DDBJ whole genome shotgun (WGS) entry which is preliminary data.</text>
</comment>
<evidence type="ECO:0000313" key="2">
    <source>
        <dbReference type="EMBL" id="MBP3951735.1"/>
    </source>
</evidence>